<evidence type="ECO:0000313" key="1">
    <source>
        <dbReference type="EMBL" id="CCO04350.1"/>
    </source>
</evidence>
<organism evidence="1 2">
    <name type="scientific">Ruminococcus bicirculans</name>
    <name type="common">ex Wegman et al. 2014</name>
    <dbReference type="NCBI Taxonomy" id="1160721"/>
    <lineage>
        <taxon>Bacteria</taxon>
        <taxon>Bacillati</taxon>
        <taxon>Bacillota</taxon>
        <taxon>Clostridia</taxon>
        <taxon>Eubacteriales</taxon>
        <taxon>Oscillospiraceae</taxon>
        <taxon>Ruminococcus</taxon>
    </lineage>
</organism>
<dbReference type="Proteomes" id="UP000027600">
    <property type="component" value="Chromosome I"/>
</dbReference>
<protein>
    <submittedName>
        <fullName evidence="1">Uncharacterized protein</fullName>
    </submittedName>
</protein>
<reference evidence="1 2" key="1">
    <citation type="journal article" date="2014" name="Int. J. Syst. Evol. Microbiol.">
        <title>Complete genome of a new Firmicutes species belonging to the dominant human colonic microbiota ('Ruminococcus bicirculans') reveals two chromosomes and a selective capacity to utilize plant glucans.</title>
        <authorList>
            <consortium name="NISC Comparative Sequencing Program"/>
            <person name="Wegmann U."/>
            <person name="Louis P."/>
            <person name="Goesmann A."/>
            <person name="Henrissat B."/>
            <person name="Duncan S.H."/>
            <person name="Flint H.J."/>
        </authorList>
    </citation>
    <scope>NUCLEOTIDE SEQUENCE [LARGE SCALE GENOMIC DNA]</scope>
    <source>
        <strain evidence="1 2">80/3</strain>
    </source>
</reference>
<sequence length="94" mass="10944">MERLIKEYISLLNEEKLASEKFWELEKRINKDKRSPGVIVPYRKSDVMMILLKLINDSVITFDDLDEFSDNIKGSLKFITGADQAYQEQGDVTK</sequence>
<gene>
    <name evidence="1" type="ORF">RBI_I00627</name>
</gene>
<keyword evidence="2" id="KW-1185">Reference proteome</keyword>
<proteinExistence type="predicted"/>
<dbReference type="EMBL" id="HF545616">
    <property type="protein sequence ID" value="CCO04350.1"/>
    <property type="molecule type" value="Genomic_DNA"/>
</dbReference>
<accession>A0ABP1WF09</accession>
<dbReference type="RefSeq" id="WP_242843669.1">
    <property type="nucleotide sequence ID" value="NZ_CAKVXH010000001.1"/>
</dbReference>
<name>A0ABP1WF09_9FIRM</name>
<evidence type="ECO:0000313" key="2">
    <source>
        <dbReference type="Proteomes" id="UP000027600"/>
    </source>
</evidence>